<sequence>MKNTLLLIFLLLSSMLLKAQVLDVNNYRSLVKLNSGQSELIADGYFYTASNSLNLDFLNALYNGDFIDNELKQSVKLNGDNYFGAESAYNFQYRFRSDSLLKISNSTLSFSLSNNYFSNIAFNDDYFTLLFYGNSAISEADLSGFRLTYLNYQKFTLGFSKTFETNKLNITTGIGLSLLKGQKFYSMEINNGHFNTVGQGISVDASMDYEFNSSDTSNFDFGDFNGKGVATNFLLTFESKTSGNTLFVEFNDLGSINWNDQSLQIAADTSFAFNGQDIDNLLDYSFTSFSELNEDSMREDFYYSKAKLGETSTKLPAKIGMYYLFNIDKINTEILVGGQNYLFSNMPTPYIFARIKPKLKREFSPIIQMAHGGYSGTQLGLGIEKIFFNRLKLHVFSSHLPGFFQSENTYSQQIRLSISYRFGDIIQ</sequence>
<keyword evidence="1" id="KW-0732">Signal</keyword>
<proteinExistence type="predicted"/>
<dbReference type="Proteomes" id="UP000236724">
    <property type="component" value="Unassembled WGS sequence"/>
</dbReference>
<accession>A0A1H6FF00</accession>
<organism evidence="3 4">
    <name type="scientific">Candidatus Venteria ishoeyi</name>
    <dbReference type="NCBI Taxonomy" id="1899563"/>
    <lineage>
        <taxon>Bacteria</taxon>
        <taxon>Pseudomonadati</taxon>
        <taxon>Pseudomonadota</taxon>
        <taxon>Gammaproteobacteria</taxon>
        <taxon>Thiotrichales</taxon>
        <taxon>Thiotrichaceae</taxon>
        <taxon>Venteria</taxon>
    </lineage>
</organism>
<dbReference type="Pfam" id="PF18990">
    <property type="entry name" value="DUF5723"/>
    <property type="match status" value="1"/>
</dbReference>
<keyword evidence="4" id="KW-1185">Reference proteome</keyword>
<feature type="signal peptide" evidence="1">
    <location>
        <begin position="1"/>
        <end position="19"/>
    </location>
</feature>
<dbReference type="EMBL" id="FMSV02000536">
    <property type="protein sequence ID" value="SEH07584.1"/>
    <property type="molecule type" value="Genomic_DNA"/>
</dbReference>
<evidence type="ECO:0000313" key="4">
    <source>
        <dbReference type="Proteomes" id="UP000236724"/>
    </source>
</evidence>
<evidence type="ECO:0000256" key="1">
    <source>
        <dbReference type="SAM" id="SignalP"/>
    </source>
</evidence>
<feature type="chain" id="PRO_5014932355" description="DUF5723 domain-containing protein" evidence="1">
    <location>
        <begin position="20"/>
        <end position="427"/>
    </location>
</feature>
<reference evidence="3 4" key="1">
    <citation type="submission" date="2016-10" db="EMBL/GenBank/DDBJ databases">
        <authorList>
            <person name="de Groot N.N."/>
        </authorList>
    </citation>
    <scope>NUCLEOTIDE SEQUENCE [LARGE SCALE GENOMIC DNA]</scope>
    <source>
        <strain evidence="3">MBHS1</strain>
    </source>
</reference>
<evidence type="ECO:0000259" key="2">
    <source>
        <dbReference type="Pfam" id="PF18990"/>
    </source>
</evidence>
<gene>
    <name evidence="3" type="ORF">MBHS_03460</name>
</gene>
<dbReference type="InterPro" id="IPR043781">
    <property type="entry name" value="DUF5723"/>
</dbReference>
<evidence type="ECO:0000313" key="3">
    <source>
        <dbReference type="EMBL" id="SEH07584.1"/>
    </source>
</evidence>
<dbReference type="OrthoDB" id="916566at2"/>
<protein>
    <recommendedName>
        <fullName evidence="2">DUF5723 domain-containing protein</fullName>
    </recommendedName>
</protein>
<dbReference type="RefSeq" id="WP_103921221.1">
    <property type="nucleotide sequence ID" value="NZ_FMSV02000536.1"/>
</dbReference>
<name>A0A1H6FF00_9GAMM</name>
<dbReference type="AlphaFoldDB" id="A0A1H6FF00"/>
<feature type="domain" description="DUF5723" evidence="2">
    <location>
        <begin position="45"/>
        <end position="384"/>
    </location>
</feature>